<dbReference type="InterPro" id="IPR029058">
    <property type="entry name" value="AB_hydrolase_fold"/>
</dbReference>
<dbReference type="OrthoDB" id="8476759at2"/>
<dbReference type="InterPro" id="IPR051044">
    <property type="entry name" value="MAG_DAG_Lipase"/>
</dbReference>
<dbReference type="ESTHER" id="alilo-a0a1b9ntc2">
    <property type="family name" value="Bacterial_lip_FamI.8"/>
</dbReference>
<proteinExistence type="predicted"/>
<name>A0A1B9NTC2_ALILO</name>
<dbReference type="Proteomes" id="UP000093523">
    <property type="component" value="Unassembled WGS sequence"/>
</dbReference>
<evidence type="ECO:0000313" key="3">
    <source>
        <dbReference type="Proteomes" id="UP000093523"/>
    </source>
</evidence>
<sequence>MISSLFSRFAFIGSLTILGACSQSTTDANYLASESLPNYSQTSFQQYIDETKLWLADHRVFKSDDIEKELMVNLPFEIKPNKPNGKGVLLVHGLGDSPFSFIDVAQHLADKGYLVRSILLPGHGSKVADLMLPSLEDWQNVVHHHTQLLKAQTDEVWLGGYSTGANLVTSEALKDDDITGLLLFSPAFKPGSSTVKFAKIASYFMTWADQDPETNPIRYNSLPMHGAAVYYDTAKIVQQDLKDKNYTKPVFMITSEGDRVIDTKFATTVFETQFTNARNHLVWQGENTFPATNATTFSMNRPDLKIVDGSHMGLLFSPNNPEYGEKGVVRICSNGQTEEQELACEEGADVWFSSYGIREEGKIFARLTYNPYFEQSMEILDSVMNVSASN</sequence>
<dbReference type="STRING" id="688.A6E04_20545"/>
<accession>A0A1B9NTC2</accession>
<organism evidence="2 3">
    <name type="scientific">Aliivibrio logei</name>
    <name type="common">Vibrio logei</name>
    <dbReference type="NCBI Taxonomy" id="688"/>
    <lineage>
        <taxon>Bacteria</taxon>
        <taxon>Pseudomonadati</taxon>
        <taxon>Pseudomonadota</taxon>
        <taxon>Gammaproteobacteria</taxon>
        <taxon>Vibrionales</taxon>
        <taxon>Vibrionaceae</taxon>
        <taxon>Aliivibrio</taxon>
    </lineage>
</organism>
<dbReference type="EMBL" id="MAJU01000036">
    <property type="protein sequence ID" value="OCH16605.1"/>
    <property type="molecule type" value="Genomic_DNA"/>
</dbReference>
<evidence type="ECO:0000313" key="2">
    <source>
        <dbReference type="EMBL" id="OCH16605.1"/>
    </source>
</evidence>
<dbReference type="AlphaFoldDB" id="A0A1B9NTC2"/>
<protein>
    <submittedName>
        <fullName evidence="2">Esterase</fullName>
    </submittedName>
</protein>
<reference evidence="2 3" key="1">
    <citation type="submission" date="2016-06" db="EMBL/GenBank/DDBJ databases">
        <authorList>
            <person name="Kjaerup R.B."/>
            <person name="Dalgaard T.S."/>
            <person name="Juul-Madsen H.R."/>
        </authorList>
    </citation>
    <scope>NUCLEOTIDE SEQUENCE [LARGE SCALE GENOMIC DNA]</scope>
    <source>
        <strain evidence="2 3">1S159</strain>
    </source>
</reference>
<dbReference type="InterPro" id="IPR022742">
    <property type="entry name" value="Hydrolase_4"/>
</dbReference>
<dbReference type="SUPFAM" id="SSF53474">
    <property type="entry name" value="alpha/beta-Hydrolases"/>
    <property type="match status" value="1"/>
</dbReference>
<gene>
    <name evidence="2" type="ORF">A6E04_20545</name>
</gene>
<dbReference type="Gene3D" id="3.40.50.1820">
    <property type="entry name" value="alpha/beta hydrolase"/>
    <property type="match status" value="1"/>
</dbReference>
<evidence type="ECO:0000259" key="1">
    <source>
        <dbReference type="Pfam" id="PF12146"/>
    </source>
</evidence>
<dbReference type="PANTHER" id="PTHR11614">
    <property type="entry name" value="PHOSPHOLIPASE-RELATED"/>
    <property type="match status" value="1"/>
</dbReference>
<feature type="domain" description="Serine aminopeptidase S33" evidence="1">
    <location>
        <begin position="87"/>
        <end position="205"/>
    </location>
</feature>
<dbReference type="RefSeq" id="WP_017021034.1">
    <property type="nucleotide sequence ID" value="NZ_CAWMPN010000036.1"/>
</dbReference>
<comment type="caution">
    <text evidence="2">The sequence shown here is derived from an EMBL/GenBank/DDBJ whole genome shotgun (WGS) entry which is preliminary data.</text>
</comment>
<dbReference type="Pfam" id="PF12146">
    <property type="entry name" value="Hydrolase_4"/>
    <property type="match status" value="1"/>
</dbReference>